<evidence type="ECO:0000256" key="1">
    <source>
        <dbReference type="ARBA" id="ARBA00022801"/>
    </source>
</evidence>
<dbReference type="EMBL" id="LYXE01000123">
    <property type="protein sequence ID" value="PDV97800.1"/>
    <property type="molecule type" value="Genomic_DNA"/>
</dbReference>
<dbReference type="PANTHER" id="PTHR10272">
    <property type="entry name" value="PLATELET-ACTIVATING FACTOR ACETYLHYDROLASE"/>
    <property type="match status" value="1"/>
</dbReference>
<dbReference type="AlphaFoldDB" id="A0A2H3L6B0"/>
<gene>
    <name evidence="4" type="ORF">A9Q02_17590</name>
</gene>
<dbReference type="PANTHER" id="PTHR10272:SF0">
    <property type="entry name" value="PLATELET-ACTIVATING FACTOR ACETYLHYDROLASE"/>
    <property type="match status" value="1"/>
</dbReference>
<keyword evidence="2" id="KW-0442">Lipid degradation</keyword>
<reference evidence="4 5" key="1">
    <citation type="submission" date="2016-05" db="EMBL/GenBank/DDBJ databases">
        <authorList>
            <person name="Lavstsen T."/>
            <person name="Jespersen J.S."/>
        </authorList>
    </citation>
    <scope>NUCLEOTIDE SEQUENCE [LARGE SCALE GENOMIC DNA]</scope>
    <source>
        <strain evidence="4 5">B7-9</strain>
    </source>
</reference>
<dbReference type="Pfam" id="PF03403">
    <property type="entry name" value="PAF-AH_p_II"/>
    <property type="match status" value="1"/>
</dbReference>
<dbReference type="Proteomes" id="UP000220922">
    <property type="component" value="Unassembled WGS sequence"/>
</dbReference>
<dbReference type="SUPFAM" id="SSF53474">
    <property type="entry name" value="alpha/beta-Hydrolases"/>
    <property type="match status" value="1"/>
</dbReference>
<keyword evidence="5" id="KW-1185">Reference proteome</keyword>
<comment type="caution">
    <text evidence="4">The sequence shown here is derived from an EMBL/GenBank/DDBJ whole genome shotgun (WGS) entry which is preliminary data.</text>
</comment>
<dbReference type="Gene3D" id="3.40.50.1820">
    <property type="entry name" value="alpha/beta hydrolase"/>
    <property type="match status" value="1"/>
</dbReference>
<evidence type="ECO:0000256" key="2">
    <source>
        <dbReference type="ARBA" id="ARBA00022963"/>
    </source>
</evidence>
<accession>A0A2H3L6B0</accession>
<evidence type="ECO:0008006" key="6">
    <source>
        <dbReference type="Google" id="ProtNLM"/>
    </source>
</evidence>
<keyword evidence="3" id="KW-0443">Lipid metabolism</keyword>
<proteinExistence type="predicted"/>
<evidence type="ECO:0000256" key="3">
    <source>
        <dbReference type="ARBA" id="ARBA00023098"/>
    </source>
</evidence>
<dbReference type="GO" id="GO:0003847">
    <property type="term" value="F:1-alkyl-2-acetylglycerophosphocholine esterase activity"/>
    <property type="evidence" value="ECO:0007669"/>
    <property type="project" value="TreeGrafter"/>
</dbReference>
<evidence type="ECO:0000313" key="4">
    <source>
        <dbReference type="EMBL" id="PDV97800.1"/>
    </source>
</evidence>
<protein>
    <recommendedName>
        <fullName evidence="6">Alpha/beta hydrolase</fullName>
    </recommendedName>
</protein>
<name>A0A2H3L6B0_9CHLR</name>
<sequence>MDVTGPYTIGTERYTYTDEKRTENYSDIGENRQVNVVFWYPEGTGGVELYPLVVFSHGGLGTETSNESLYRELASHGYIVGAIGHPYHAFWTKSEDGRTTFVSRAYFAELQREDAGRDKEQSFRYYQSWMGIRTADIHFVLDTILARAAGGADGVYALVDGTRIGVMGHSLGGSAALAIPRQRDDVVAVIALESPFFYEIIGVENGEFLWLDKAYPVPVLNIYSDSSWSHLSAWPQYARNAALLTDAPETAVSLHLPGAGHFSLTDLALASPLLTRLLEGGQPNHDRVGYLQEVNRACLEFLNRYLKNPAETAEIK</sequence>
<dbReference type="GO" id="GO:0016042">
    <property type="term" value="P:lipid catabolic process"/>
    <property type="evidence" value="ECO:0007669"/>
    <property type="project" value="UniProtKB-KW"/>
</dbReference>
<evidence type="ECO:0000313" key="5">
    <source>
        <dbReference type="Proteomes" id="UP000220922"/>
    </source>
</evidence>
<dbReference type="InterPro" id="IPR029058">
    <property type="entry name" value="AB_hydrolase_fold"/>
</dbReference>
<organism evidence="4 5">
    <name type="scientific">Candidatus Chloroploca asiatica</name>
    <dbReference type="NCBI Taxonomy" id="1506545"/>
    <lineage>
        <taxon>Bacteria</taxon>
        <taxon>Bacillati</taxon>
        <taxon>Chloroflexota</taxon>
        <taxon>Chloroflexia</taxon>
        <taxon>Chloroflexales</taxon>
        <taxon>Chloroflexineae</taxon>
        <taxon>Oscillochloridaceae</taxon>
        <taxon>Candidatus Chloroploca</taxon>
    </lineage>
</organism>
<keyword evidence="1" id="KW-0378">Hydrolase</keyword>